<keyword evidence="2" id="KW-1185">Reference proteome</keyword>
<dbReference type="Proteomes" id="UP000075880">
    <property type="component" value="Unassembled WGS sequence"/>
</dbReference>
<evidence type="ECO:0000313" key="1">
    <source>
        <dbReference type="EnsemblMetazoa" id="ENSAATROPP009924"/>
    </source>
</evidence>
<name>A0AAG5DGC1_ANOAO</name>
<sequence length="132" mass="15417">MEVQLRPRAPLYKFSFTITYPVDPSDCLEPNAFKQRFRWFIVNQNTRVRIMSQFGQLLCESLHHQRPVALATLGHTKRGHSPLLHEHTPAEQRPTLSIVEQPHRYVPAYKSLQIKLGSRLPMWPQVVDEFGM</sequence>
<accession>A0AAG5DGC1</accession>
<reference evidence="1" key="1">
    <citation type="submission" date="2024-04" db="UniProtKB">
        <authorList>
            <consortium name="EnsemblMetazoa"/>
        </authorList>
    </citation>
    <scope>IDENTIFICATION</scope>
    <source>
        <strain evidence="1">EBRO</strain>
    </source>
</reference>
<dbReference type="AlphaFoldDB" id="A0AAG5DGC1"/>
<protein>
    <submittedName>
        <fullName evidence="1">Uncharacterized protein</fullName>
    </submittedName>
</protein>
<proteinExistence type="predicted"/>
<organism evidence="1 2">
    <name type="scientific">Anopheles atroparvus</name>
    <name type="common">European mosquito</name>
    <dbReference type="NCBI Taxonomy" id="41427"/>
    <lineage>
        <taxon>Eukaryota</taxon>
        <taxon>Metazoa</taxon>
        <taxon>Ecdysozoa</taxon>
        <taxon>Arthropoda</taxon>
        <taxon>Hexapoda</taxon>
        <taxon>Insecta</taxon>
        <taxon>Pterygota</taxon>
        <taxon>Neoptera</taxon>
        <taxon>Endopterygota</taxon>
        <taxon>Diptera</taxon>
        <taxon>Nematocera</taxon>
        <taxon>Culicoidea</taxon>
        <taxon>Culicidae</taxon>
        <taxon>Anophelinae</taxon>
        <taxon>Anopheles</taxon>
    </lineage>
</organism>
<dbReference type="EnsemblMetazoa" id="ENSAATROPT010993">
    <property type="protein sequence ID" value="ENSAATROPP009924"/>
    <property type="gene ID" value="ENSAATROPG008951"/>
</dbReference>
<evidence type="ECO:0000313" key="2">
    <source>
        <dbReference type="Proteomes" id="UP000075880"/>
    </source>
</evidence>